<evidence type="ECO:0000313" key="3">
    <source>
        <dbReference type="Proteomes" id="UP000053558"/>
    </source>
</evidence>
<comment type="caution">
    <text evidence="2">The sequence shown here is derived from an EMBL/GenBank/DDBJ whole genome shotgun (WGS) entry which is preliminary data.</text>
</comment>
<dbReference type="AlphaFoldDB" id="A0A5M3N1F7"/>
<dbReference type="EMBL" id="JH711574">
    <property type="protein sequence ID" value="EIW85232.1"/>
    <property type="molecule type" value="Genomic_DNA"/>
</dbReference>
<sequence length="207" mass="22089">MGSASSKAARRFPKDKPSWSGARTPGPYDGAPSSGAPRAGRPPRVMASETRSAAIEEDAKDPHLNANLSRLGPVRVDHHMQNRRTAADDQVSNMYRARTQSELDAASASASNFGTASQSQSQGQRRNRVLASTLAELLDARKDSSAGGADGVDARAERAGLSPETLRVLARRVNTPSADEATVKRVALENGEEEVTMEARWVEPARA</sequence>
<name>A0A5M3N1F7_CONPW</name>
<dbReference type="OMA" id="PHFLANV"/>
<dbReference type="Proteomes" id="UP000053558">
    <property type="component" value="Unassembled WGS sequence"/>
</dbReference>
<reference evidence="3" key="1">
    <citation type="journal article" date="2012" name="Science">
        <title>The Paleozoic origin of enzymatic lignin decomposition reconstructed from 31 fungal genomes.</title>
        <authorList>
            <person name="Floudas D."/>
            <person name="Binder M."/>
            <person name="Riley R."/>
            <person name="Barry K."/>
            <person name="Blanchette R.A."/>
            <person name="Henrissat B."/>
            <person name="Martinez A.T."/>
            <person name="Otillar R."/>
            <person name="Spatafora J.W."/>
            <person name="Yadav J.S."/>
            <person name="Aerts A."/>
            <person name="Benoit I."/>
            <person name="Boyd A."/>
            <person name="Carlson A."/>
            <person name="Copeland A."/>
            <person name="Coutinho P.M."/>
            <person name="de Vries R.P."/>
            <person name="Ferreira P."/>
            <person name="Findley K."/>
            <person name="Foster B."/>
            <person name="Gaskell J."/>
            <person name="Glotzer D."/>
            <person name="Gorecki P."/>
            <person name="Heitman J."/>
            <person name="Hesse C."/>
            <person name="Hori C."/>
            <person name="Igarashi K."/>
            <person name="Jurgens J.A."/>
            <person name="Kallen N."/>
            <person name="Kersten P."/>
            <person name="Kohler A."/>
            <person name="Kuees U."/>
            <person name="Kumar T.K.A."/>
            <person name="Kuo A."/>
            <person name="LaButti K."/>
            <person name="Larrondo L.F."/>
            <person name="Lindquist E."/>
            <person name="Ling A."/>
            <person name="Lombard V."/>
            <person name="Lucas S."/>
            <person name="Lundell T."/>
            <person name="Martin R."/>
            <person name="McLaughlin D.J."/>
            <person name="Morgenstern I."/>
            <person name="Morin E."/>
            <person name="Murat C."/>
            <person name="Nagy L.G."/>
            <person name="Nolan M."/>
            <person name="Ohm R.A."/>
            <person name="Patyshakuliyeva A."/>
            <person name="Rokas A."/>
            <person name="Ruiz-Duenas F.J."/>
            <person name="Sabat G."/>
            <person name="Salamov A."/>
            <person name="Samejima M."/>
            <person name="Schmutz J."/>
            <person name="Slot J.C."/>
            <person name="St John F."/>
            <person name="Stenlid J."/>
            <person name="Sun H."/>
            <person name="Sun S."/>
            <person name="Syed K."/>
            <person name="Tsang A."/>
            <person name="Wiebenga A."/>
            <person name="Young D."/>
            <person name="Pisabarro A."/>
            <person name="Eastwood D.C."/>
            <person name="Martin F."/>
            <person name="Cullen D."/>
            <person name="Grigoriev I.V."/>
            <person name="Hibbett D.S."/>
        </authorList>
    </citation>
    <scope>NUCLEOTIDE SEQUENCE [LARGE SCALE GENOMIC DNA]</scope>
    <source>
        <strain evidence="3">RWD-64-598 SS2</strain>
    </source>
</reference>
<dbReference type="RefSeq" id="XP_007764782.1">
    <property type="nucleotide sequence ID" value="XM_007766592.1"/>
</dbReference>
<protein>
    <submittedName>
        <fullName evidence="2">Uncharacterized protein</fullName>
    </submittedName>
</protein>
<evidence type="ECO:0000256" key="1">
    <source>
        <dbReference type="SAM" id="MobiDB-lite"/>
    </source>
</evidence>
<organism evidence="2 3">
    <name type="scientific">Coniophora puteana (strain RWD-64-598)</name>
    <name type="common">Brown rot fungus</name>
    <dbReference type="NCBI Taxonomy" id="741705"/>
    <lineage>
        <taxon>Eukaryota</taxon>
        <taxon>Fungi</taxon>
        <taxon>Dikarya</taxon>
        <taxon>Basidiomycota</taxon>
        <taxon>Agaricomycotina</taxon>
        <taxon>Agaricomycetes</taxon>
        <taxon>Agaricomycetidae</taxon>
        <taxon>Boletales</taxon>
        <taxon>Coniophorineae</taxon>
        <taxon>Coniophoraceae</taxon>
        <taxon>Coniophora</taxon>
    </lineage>
</organism>
<dbReference type="GeneID" id="19199346"/>
<dbReference type="KEGG" id="cput:CONPUDRAFT_117914"/>
<dbReference type="OrthoDB" id="4085451at2759"/>
<proteinExistence type="predicted"/>
<feature type="compositionally biased region" description="Polar residues" evidence="1">
    <location>
        <begin position="90"/>
        <end position="116"/>
    </location>
</feature>
<accession>A0A5M3N1F7</accession>
<gene>
    <name evidence="2" type="ORF">CONPUDRAFT_117914</name>
</gene>
<evidence type="ECO:0000313" key="2">
    <source>
        <dbReference type="EMBL" id="EIW85232.1"/>
    </source>
</evidence>
<keyword evidence="3" id="KW-1185">Reference proteome</keyword>
<feature type="region of interest" description="Disordered" evidence="1">
    <location>
        <begin position="1"/>
        <end position="159"/>
    </location>
</feature>